<dbReference type="RefSeq" id="YP_002049471.1">
    <property type="nucleotide sequence ID" value="NC_011087.1"/>
</dbReference>
<evidence type="ECO:0000313" key="1">
    <source>
        <dbReference type="EMBL" id="ACB43261.1"/>
    </source>
</evidence>
<geneLocation type="organellar chromatophore" evidence="1"/>
<dbReference type="AlphaFoldDB" id="B1X5P2"/>
<sequence>MEQDPEFERWRCSKACGTCCYLDPSERQEALFTLSAVEQEIYLSMVSDDGWCIHFERNSRYCRIYNTRPSFCRVGRLIDLFAVMSKDNAAFTLACCRQQIRSLYGNRSQEMRQFERTQQTDKPYYE</sequence>
<organism evidence="1">
    <name type="scientific">Paulinella chromatophora</name>
    <dbReference type="NCBI Taxonomy" id="39717"/>
    <lineage>
        <taxon>Eukaryota</taxon>
        <taxon>Sar</taxon>
        <taxon>Rhizaria</taxon>
        <taxon>Cercozoa</taxon>
        <taxon>Imbricatea</taxon>
        <taxon>Silicofilosea</taxon>
        <taxon>Euglyphida</taxon>
        <taxon>Paulinellidae</taxon>
        <taxon>Paulinella</taxon>
    </lineage>
</organism>
<accession>B1X5P2</accession>
<dbReference type="EMBL" id="CP000815">
    <property type="protein sequence ID" value="ACB43261.1"/>
    <property type="molecule type" value="Genomic_DNA"/>
</dbReference>
<dbReference type="PANTHER" id="PTHR36791:SF2">
    <property type="entry name" value="OS03G0363400 PROTEIN"/>
    <property type="match status" value="1"/>
</dbReference>
<reference evidence="1" key="2">
    <citation type="journal article" date="2008" name="Curr. Biol.">
        <title>Chromatophore genome sequence of Paulinella sheds light on acquisition of photosynthesis by eukaryotes.</title>
        <authorList>
            <person name="Nowack E.C.M."/>
            <person name="Melkonian M."/>
            <person name="Gloeckner G."/>
        </authorList>
    </citation>
    <scope>NUCLEOTIDE SEQUENCE [LARGE SCALE GENOMIC DNA]</scope>
</reference>
<keyword evidence="1" id="KW-0934">Plastid</keyword>
<dbReference type="Pfam" id="PF03692">
    <property type="entry name" value="CxxCxxCC"/>
    <property type="match status" value="1"/>
</dbReference>
<dbReference type="InterPro" id="IPR005358">
    <property type="entry name" value="Puta_zinc/iron-chelating_dom"/>
</dbReference>
<dbReference type="GeneID" id="6481558"/>
<dbReference type="PANTHER" id="PTHR36791">
    <property type="entry name" value="OS03G0363400 PROTEIN"/>
    <property type="match status" value="1"/>
</dbReference>
<gene>
    <name evidence="1" type="ordered locus">PCC_0851</name>
</gene>
<proteinExistence type="predicted"/>
<reference evidence="1" key="1">
    <citation type="submission" date="2007-08" db="EMBL/GenBank/DDBJ databases">
        <authorList>
            <person name="Gloeckner G."/>
            <person name="Nowack E."/>
            <person name="Melkonian M."/>
        </authorList>
    </citation>
    <scope>NUCLEOTIDE SEQUENCE</scope>
</reference>
<protein>
    <recommendedName>
        <fullName evidence="2">Fe-S cluster protein</fullName>
    </recommendedName>
</protein>
<evidence type="ECO:0008006" key="2">
    <source>
        <dbReference type="Google" id="ProtNLM"/>
    </source>
</evidence>
<name>B1X5P2_PAUCH</name>